<evidence type="ECO:0000256" key="1">
    <source>
        <dbReference type="SAM" id="Coils"/>
    </source>
</evidence>
<name>A0A4Z2FAD2_9TELE</name>
<dbReference type="AlphaFoldDB" id="A0A4Z2FAD2"/>
<reference evidence="3 4" key="1">
    <citation type="submission" date="2019-03" db="EMBL/GenBank/DDBJ databases">
        <title>First draft genome of Liparis tanakae, snailfish: a comprehensive survey of snailfish specific genes.</title>
        <authorList>
            <person name="Kim W."/>
            <person name="Song I."/>
            <person name="Jeong J.-H."/>
            <person name="Kim D."/>
            <person name="Kim S."/>
            <person name="Ryu S."/>
            <person name="Song J.Y."/>
            <person name="Lee S.K."/>
        </authorList>
    </citation>
    <scope>NUCLEOTIDE SEQUENCE [LARGE SCALE GENOMIC DNA]</scope>
    <source>
        <tissue evidence="3">Muscle</tissue>
    </source>
</reference>
<protein>
    <submittedName>
        <fullName evidence="3">Uncharacterized protein</fullName>
    </submittedName>
</protein>
<proteinExistence type="predicted"/>
<keyword evidence="4" id="KW-1185">Reference proteome</keyword>
<accession>A0A4Z2FAD2</accession>
<sequence>MDPTMFISSTATMWKVTTSEWLIVVPERCCLHRWKPSRVETAAVTPDCWADRTTQPTPPDHGRHHRITADTTGSQPTPPDHSRHHRITADTTGSQPTPPDHSRHHRITADTTGSRLPQTSFNCLKKPQDLHTLTLKHTWGSDIYGCNRLELDVNQLELDDNQLELDDNRLELDVNRLKLDVNQLELDVNQLELDDNRLELDVNRLELDDNQLELDDNQLEMDDNQLKLDVNRLKLDVNQLKLDHSSFPALCMKSRGNTRLLGNVNQIIDNHRTHFPDSPTCGEVNRAAVTTVAPTLMNSASSMAMMV</sequence>
<feature type="region of interest" description="Disordered" evidence="2">
    <location>
        <begin position="49"/>
        <end position="112"/>
    </location>
</feature>
<comment type="caution">
    <text evidence="3">The sequence shown here is derived from an EMBL/GenBank/DDBJ whole genome shotgun (WGS) entry which is preliminary data.</text>
</comment>
<dbReference type="EMBL" id="SRLO01001400">
    <property type="protein sequence ID" value="TNN38148.1"/>
    <property type="molecule type" value="Genomic_DNA"/>
</dbReference>
<evidence type="ECO:0000313" key="4">
    <source>
        <dbReference type="Proteomes" id="UP000314294"/>
    </source>
</evidence>
<organism evidence="3 4">
    <name type="scientific">Liparis tanakae</name>
    <name type="common">Tanaka's snailfish</name>
    <dbReference type="NCBI Taxonomy" id="230148"/>
    <lineage>
        <taxon>Eukaryota</taxon>
        <taxon>Metazoa</taxon>
        <taxon>Chordata</taxon>
        <taxon>Craniata</taxon>
        <taxon>Vertebrata</taxon>
        <taxon>Euteleostomi</taxon>
        <taxon>Actinopterygii</taxon>
        <taxon>Neopterygii</taxon>
        <taxon>Teleostei</taxon>
        <taxon>Neoteleostei</taxon>
        <taxon>Acanthomorphata</taxon>
        <taxon>Eupercaria</taxon>
        <taxon>Perciformes</taxon>
        <taxon>Cottioidei</taxon>
        <taxon>Cottales</taxon>
        <taxon>Liparidae</taxon>
        <taxon>Liparis</taxon>
    </lineage>
</organism>
<evidence type="ECO:0000256" key="2">
    <source>
        <dbReference type="SAM" id="MobiDB-lite"/>
    </source>
</evidence>
<keyword evidence="1" id="KW-0175">Coiled coil</keyword>
<dbReference type="Proteomes" id="UP000314294">
    <property type="component" value="Unassembled WGS sequence"/>
</dbReference>
<evidence type="ECO:0000313" key="3">
    <source>
        <dbReference type="EMBL" id="TNN38148.1"/>
    </source>
</evidence>
<gene>
    <name evidence="3" type="ORF">EYF80_051686</name>
</gene>
<feature type="coiled-coil region" evidence="1">
    <location>
        <begin position="146"/>
        <end position="208"/>
    </location>
</feature>